<sequence length="112" mass="11987">MTEVLTVSTATPTREAGLRLAESAIAAGLAAGGQVAGPVASAFWHNGEFGQGEEWVVSFKTTAARYSALEAHLIEHHEWNNPEVTAVPLARASASYVEWVERMTTEKVPHDG</sequence>
<reference evidence="2 3" key="1">
    <citation type="submission" date="2019-06" db="EMBL/GenBank/DDBJ databases">
        <title>Sequencing the genomes of 1000 actinobacteria strains.</title>
        <authorList>
            <person name="Klenk H.-P."/>
        </authorList>
    </citation>
    <scope>NUCLEOTIDE SEQUENCE [LARGE SCALE GENOMIC DNA]</scope>
    <source>
        <strain evidence="2 3">DSM 45511</strain>
    </source>
</reference>
<dbReference type="InterPro" id="IPR015867">
    <property type="entry name" value="N-reg_PII/ATP_PRibTrfase_C"/>
</dbReference>
<dbReference type="RefSeq" id="WP_142107302.1">
    <property type="nucleotide sequence ID" value="NZ_VFPH01000003.1"/>
</dbReference>
<name>A0A543FQA4_9PSEU</name>
<comment type="similarity">
    <text evidence="1">Belongs to the CutA family.</text>
</comment>
<dbReference type="OrthoDB" id="37622at2"/>
<dbReference type="InterPro" id="IPR004323">
    <property type="entry name" value="Ion_tolerance_CutA"/>
</dbReference>
<evidence type="ECO:0000313" key="3">
    <source>
        <dbReference type="Proteomes" id="UP000319818"/>
    </source>
</evidence>
<dbReference type="PANTHER" id="PTHR23419">
    <property type="entry name" value="DIVALENT CATION TOLERANCE CUTA-RELATED"/>
    <property type="match status" value="1"/>
</dbReference>
<dbReference type="AlphaFoldDB" id="A0A543FQA4"/>
<dbReference type="SUPFAM" id="SSF54913">
    <property type="entry name" value="GlnB-like"/>
    <property type="match status" value="1"/>
</dbReference>
<comment type="caution">
    <text evidence="2">The sequence shown here is derived from an EMBL/GenBank/DDBJ whole genome shotgun (WGS) entry which is preliminary data.</text>
</comment>
<dbReference type="GO" id="GO:0005507">
    <property type="term" value="F:copper ion binding"/>
    <property type="evidence" value="ECO:0007669"/>
    <property type="project" value="TreeGrafter"/>
</dbReference>
<dbReference type="Pfam" id="PF03091">
    <property type="entry name" value="CutA1"/>
    <property type="match status" value="1"/>
</dbReference>
<evidence type="ECO:0000256" key="1">
    <source>
        <dbReference type="ARBA" id="ARBA00010169"/>
    </source>
</evidence>
<dbReference type="Proteomes" id="UP000319818">
    <property type="component" value="Unassembled WGS sequence"/>
</dbReference>
<protein>
    <submittedName>
        <fullName evidence="2">Periplasmic divalent cation tolerance protein</fullName>
    </submittedName>
</protein>
<dbReference type="InterPro" id="IPR011322">
    <property type="entry name" value="N-reg_PII-like_a/b"/>
</dbReference>
<keyword evidence="3" id="KW-1185">Reference proteome</keyword>
<dbReference type="EMBL" id="VFPH01000003">
    <property type="protein sequence ID" value="TQM36030.1"/>
    <property type="molecule type" value="Genomic_DNA"/>
</dbReference>
<accession>A0A543FQA4</accession>
<evidence type="ECO:0000313" key="2">
    <source>
        <dbReference type="EMBL" id="TQM36030.1"/>
    </source>
</evidence>
<dbReference type="PANTHER" id="PTHR23419:SF8">
    <property type="entry name" value="FI09726P"/>
    <property type="match status" value="1"/>
</dbReference>
<gene>
    <name evidence="2" type="ORF">FB388_7480</name>
</gene>
<dbReference type="GO" id="GO:0010038">
    <property type="term" value="P:response to metal ion"/>
    <property type="evidence" value="ECO:0007669"/>
    <property type="project" value="InterPro"/>
</dbReference>
<dbReference type="Gene3D" id="3.30.70.120">
    <property type="match status" value="1"/>
</dbReference>
<proteinExistence type="inferred from homology"/>
<organism evidence="2 3">
    <name type="scientific">Pseudonocardia cypriaca</name>
    <dbReference type="NCBI Taxonomy" id="882449"/>
    <lineage>
        <taxon>Bacteria</taxon>
        <taxon>Bacillati</taxon>
        <taxon>Actinomycetota</taxon>
        <taxon>Actinomycetes</taxon>
        <taxon>Pseudonocardiales</taxon>
        <taxon>Pseudonocardiaceae</taxon>
        <taxon>Pseudonocardia</taxon>
    </lineage>
</organism>